<dbReference type="Proteomes" id="UP001603978">
    <property type="component" value="Unassembled WGS sequence"/>
</dbReference>
<gene>
    <name evidence="3" type="ORF">ACFLIM_17330</name>
</gene>
<accession>A0ABW7AC86</accession>
<feature type="compositionally biased region" description="Basic residues" evidence="1">
    <location>
        <begin position="143"/>
        <end position="153"/>
    </location>
</feature>
<dbReference type="InterPro" id="IPR002645">
    <property type="entry name" value="STAS_dom"/>
</dbReference>
<dbReference type="InterPro" id="IPR036513">
    <property type="entry name" value="STAS_dom_sf"/>
</dbReference>
<organism evidence="3 4">
    <name type="scientific">Nonomuraea marmarensis</name>
    <dbReference type="NCBI Taxonomy" id="3351344"/>
    <lineage>
        <taxon>Bacteria</taxon>
        <taxon>Bacillati</taxon>
        <taxon>Actinomycetota</taxon>
        <taxon>Actinomycetes</taxon>
        <taxon>Streptosporangiales</taxon>
        <taxon>Streptosporangiaceae</taxon>
        <taxon>Nonomuraea</taxon>
    </lineage>
</organism>
<feature type="region of interest" description="Disordered" evidence="1">
    <location>
        <begin position="123"/>
        <end position="178"/>
    </location>
</feature>
<feature type="compositionally biased region" description="Low complexity" evidence="1">
    <location>
        <begin position="165"/>
        <end position="178"/>
    </location>
</feature>
<feature type="domain" description="STAS" evidence="2">
    <location>
        <begin position="16"/>
        <end position="116"/>
    </location>
</feature>
<evidence type="ECO:0000313" key="3">
    <source>
        <dbReference type="EMBL" id="MFG1704952.1"/>
    </source>
</evidence>
<name>A0ABW7AC86_9ACTN</name>
<protein>
    <submittedName>
        <fullName evidence="3">STAS domain-containing protein</fullName>
    </submittedName>
</protein>
<dbReference type="EMBL" id="JBICRM010000009">
    <property type="protein sequence ID" value="MFG1704952.1"/>
    <property type="molecule type" value="Genomic_DNA"/>
</dbReference>
<sequence length="178" mass="19470">MMELSVRLVPVGDTTLVIALTGELDLTTRPVLAAFLDPLPRSRVKYVVVAAAELWFCDLNGLEQLAITHRALRDKGGHLAVAEAQPPLRRLIALMTERTQPVIPVYASMPDALAGTDVETYKRPAPPVTRHLPHLRTVQRLPLHGRSRTPRKPPRPEETGPSPPITIHSPPTGTATTT</sequence>
<reference evidence="3 4" key="1">
    <citation type="submission" date="2024-10" db="EMBL/GenBank/DDBJ databases">
        <authorList>
            <person name="Topkara A.R."/>
            <person name="Saygin H."/>
        </authorList>
    </citation>
    <scope>NUCLEOTIDE SEQUENCE [LARGE SCALE GENOMIC DNA]</scope>
    <source>
        <strain evidence="3 4">M3C6</strain>
    </source>
</reference>
<proteinExistence type="predicted"/>
<dbReference type="Gene3D" id="3.30.750.24">
    <property type="entry name" value="STAS domain"/>
    <property type="match status" value="1"/>
</dbReference>
<dbReference type="InterPro" id="IPR058548">
    <property type="entry name" value="MlaB-like_STAS"/>
</dbReference>
<comment type="caution">
    <text evidence="3">The sequence shown here is derived from an EMBL/GenBank/DDBJ whole genome shotgun (WGS) entry which is preliminary data.</text>
</comment>
<dbReference type="PROSITE" id="PS50801">
    <property type="entry name" value="STAS"/>
    <property type="match status" value="1"/>
</dbReference>
<dbReference type="SUPFAM" id="SSF52091">
    <property type="entry name" value="SpoIIaa-like"/>
    <property type="match status" value="1"/>
</dbReference>
<evidence type="ECO:0000256" key="1">
    <source>
        <dbReference type="SAM" id="MobiDB-lite"/>
    </source>
</evidence>
<dbReference type="Pfam" id="PF13466">
    <property type="entry name" value="STAS_2"/>
    <property type="match status" value="1"/>
</dbReference>
<keyword evidence="4" id="KW-1185">Reference proteome</keyword>
<dbReference type="CDD" id="cd07043">
    <property type="entry name" value="STAS_anti-anti-sigma_factors"/>
    <property type="match status" value="1"/>
</dbReference>
<evidence type="ECO:0000313" key="4">
    <source>
        <dbReference type="Proteomes" id="UP001603978"/>
    </source>
</evidence>
<evidence type="ECO:0000259" key="2">
    <source>
        <dbReference type="PROSITE" id="PS50801"/>
    </source>
</evidence>
<dbReference type="RefSeq" id="WP_393166486.1">
    <property type="nucleotide sequence ID" value="NZ_JBICRM010000009.1"/>
</dbReference>